<name>A0A7W2I499_9CORY</name>
<proteinExistence type="predicted"/>
<comment type="caution">
    <text evidence="1">The sequence shown here is derived from an EMBL/GenBank/DDBJ whole genome shotgun (WGS) entry which is preliminary data.</text>
</comment>
<reference evidence="1 2" key="1">
    <citation type="submission" date="2020-07" db="EMBL/GenBank/DDBJ databases">
        <title>Draft genome and description of Corynebacterium haemomassiliense strain Marseile-Q3615 sp. nov.</title>
        <authorList>
            <person name="Boxberger M."/>
            <person name="La Scola B."/>
        </authorList>
    </citation>
    <scope>NUCLEOTIDE SEQUENCE [LARGE SCALE GENOMIC DNA]</scope>
    <source>
        <strain evidence="1 2">Marseille-Q3615</strain>
    </source>
</reference>
<evidence type="ECO:0000313" key="1">
    <source>
        <dbReference type="EMBL" id="MBA5244881.1"/>
    </source>
</evidence>
<gene>
    <name evidence="1" type="ORF">H0193_08685</name>
</gene>
<dbReference type="Proteomes" id="UP000523682">
    <property type="component" value="Unassembled WGS sequence"/>
</dbReference>
<organism evidence="1 2">
    <name type="scientific">Corynebacterium haemomassiliense</name>
    <dbReference type="NCBI Taxonomy" id="2754726"/>
    <lineage>
        <taxon>Bacteria</taxon>
        <taxon>Bacillati</taxon>
        <taxon>Actinomycetota</taxon>
        <taxon>Actinomycetes</taxon>
        <taxon>Mycobacteriales</taxon>
        <taxon>Corynebacteriaceae</taxon>
        <taxon>Corynebacterium</taxon>
    </lineage>
</organism>
<dbReference type="RefSeq" id="WP_181889433.1">
    <property type="nucleotide sequence ID" value="NZ_CP170998.1"/>
</dbReference>
<sequence>MKLQVRRFTNTELRERRRSLRAQLAESLGMEEPTDDALKELAWSGGFTYDQRDVYDELRRVESLLGER</sequence>
<evidence type="ECO:0000313" key="2">
    <source>
        <dbReference type="Proteomes" id="UP000523682"/>
    </source>
</evidence>
<dbReference type="EMBL" id="JACDTZ010000001">
    <property type="protein sequence ID" value="MBA5244881.1"/>
    <property type="molecule type" value="Genomic_DNA"/>
</dbReference>
<dbReference type="AlphaFoldDB" id="A0A7W2I499"/>
<protein>
    <submittedName>
        <fullName evidence="1">Uncharacterized protein</fullName>
    </submittedName>
</protein>
<keyword evidence="2" id="KW-1185">Reference proteome</keyword>
<accession>A0A7W2I499</accession>